<dbReference type="Proteomes" id="UP000602057">
    <property type="component" value="Unassembled WGS sequence"/>
</dbReference>
<evidence type="ECO:0000313" key="3">
    <source>
        <dbReference type="Proteomes" id="UP000602057"/>
    </source>
</evidence>
<dbReference type="RefSeq" id="WP_188214953.1">
    <property type="nucleotide sequence ID" value="NZ_BAABGH010000004.1"/>
</dbReference>
<gene>
    <name evidence="2" type="ORF">ICJ84_03425</name>
</gene>
<keyword evidence="3" id="KW-1185">Reference proteome</keyword>
<protein>
    <recommendedName>
        <fullName evidence="4">DUF4082 domain-containing protein</fullName>
    </recommendedName>
</protein>
<comment type="caution">
    <text evidence="2">The sequence shown here is derived from an EMBL/GenBank/DDBJ whole genome shotgun (WGS) entry which is preliminary data.</text>
</comment>
<proteinExistence type="predicted"/>
<feature type="chain" id="PRO_5035286122" description="DUF4082 domain-containing protein" evidence="1">
    <location>
        <begin position="24"/>
        <end position="200"/>
    </location>
</feature>
<name>A0A8J6UAJ8_9FLAO</name>
<organism evidence="2 3">
    <name type="scientific">Aestuariibaculum suncheonense</name>
    <dbReference type="NCBI Taxonomy" id="1028745"/>
    <lineage>
        <taxon>Bacteria</taxon>
        <taxon>Pseudomonadati</taxon>
        <taxon>Bacteroidota</taxon>
        <taxon>Flavobacteriia</taxon>
        <taxon>Flavobacteriales</taxon>
        <taxon>Flavobacteriaceae</taxon>
    </lineage>
</organism>
<dbReference type="EMBL" id="JACVXC010000001">
    <property type="protein sequence ID" value="MBD0834482.1"/>
    <property type="molecule type" value="Genomic_DNA"/>
</dbReference>
<evidence type="ECO:0008006" key="4">
    <source>
        <dbReference type="Google" id="ProtNLM"/>
    </source>
</evidence>
<evidence type="ECO:0000256" key="1">
    <source>
        <dbReference type="SAM" id="SignalP"/>
    </source>
</evidence>
<feature type="signal peptide" evidence="1">
    <location>
        <begin position="1"/>
        <end position="23"/>
    </location>
</feature>
<dbReference type="PROSITE" id="PS51257">
    <property type="entry name" value="PROKAR_LIPOPROTEIN"/>
    <property type="match status" value="1"/>
</dbReference>
<dbReference type="AlphaFoldDB" id="A0A8J6UAJ8"/>
<reference evidence="2" key="2">
    <citation type="submission" date="2020-09" db="EMBL/GenBank/DDBJ databases">
        <authorList>
            <person name="Wu Z."/>
        </authorList>
    </citation>
    <scope>NUCLEOTIDE SEQUENCE</scope>
    <source>
        <strain evidence="2">SC17</strain>
    </source>
</reference>
<reference evidence="2" key="1">
    <citation type="journal article" date="2013" name="Int. J. Syst. Evol. Microbiol.">
        <title>Aestuariibaculum suncheonense gen. nov., sp. nov., a marine bacterium of the family Flavobacteriaceae isolated from a tidal flat and emended descriptions of the genera Gaetbulibacter and Tamlana.</title>
        <authorList>
            <person name="Jeong S.H."/>
            <person name="Park M.S."/>
            <person name="Jin H.M."/>
            <person name="Lee K."/>
            <person name="Park W."/>
            <person name="Jeon C.O."/>
        </authorList>
    </citation>
    <scope>NUCLEOTIDE SEQUENCE</scope>
    <source>
        <strain evidence="2">SC17</strain>
    </source>
</reference>
<accession>A0A8J6UAJ8</accession>
<keyword evidence="1" id="KW-0732">Signal</keyword>
<sequence length="200" mass="22499">MKTKSNILAILTFFVLFIFSCSSDSDREEDVIQEVNVFNEFVNALGVESRDDSGFNLERTFGYVFSASKEGKLTKAYIRIPSNSLPQSSILSAVVSDLEFTIWDFDNGSKMFISNLDHTNSEDFREINVSLDIKEGKKYAITLTSQVYFENSQPVTSILPFSSKGITIHNLLANDGNSFNTIPSISEDEYLGDISFDFER</sequence>
<evidence type="ECO:0000313" key="2">
    <source>
        <dbReference type="EMBL" id="MBD0834482.1"/>
    </source>
</evidence>